<name>A0AAN0JWT2_AMPQE</name>
<dbReference type="GeneID" id="109589786"/>
<protein>
    <recommendedName>
        <fullName evidence="1">Death domain-containing protein</fullName>
    </recommendedName>
</protein>
<reference evidence="2" key="2">
    <citation type="submission" date="2024-06" db="UniProtKB">
        <authorList>
            <consortium name="EnsemblMetazoa"/>
        </authorList>
    </citation>
    <scope>IDENTIFICATION</scope>
</reference>
<dbReference type="KEGG" id="aqu:109589786"/>
<dbReference type="RefSeq" id="XP_019861361.1">
    <property type="nucleotide sequence ID" value="XM_020005802.1"/>
</dbReference>
<sequence length="395" mass="45246">MTSDACTGQSGYSCTIDISHMKLVSDVLKESHFIDADWFELGMGLNLPYPGLASIRARFTDPSQCLLECLGLWLTSANNRTWESLASALERMNQYTAATLIHDDPASQILQHYSDRISQVSLTDSCIQLLYTEGLVTEDTQRKIERCGGTLNKVPLDDEFKKYLLRCFPGLSDDITSVDAALDAVERKCSIINTAPLEAITNHYNITEAKKMVQEYKKSIKEFCSEIKVKFMLNKKLSLAVSSLTCERVEFVLEWKPDEHTLDDIRRLLEKAFEDLGKRIIVRSIHRGNSIIIICYAPHHLLAALLLEAQDNLTVLMKEFSLIRLTIGHYTVYNKRIRYKVLNNECLAEEIKLSDEEEQELKTLLDYKEGSIFEQDKQLNIIKKRRGHYRHQSLN</sequence>
<dbReference type="GO" id="GO:0007165">
    <property type="term" value="P:signal transduction"/>
    <property type="evidence" value="ECO:0007669"/>
    <property type="project" value="InterPro"/>
</dbReference>
<dbReference type="EnsemblMetazoa" id="XM_020005802.1">
    <property type="protein sequence ID" value="XP_019861361.1"/>
    <property type="gene ID" value="LOC109589786"/>
</dbReference>
<dbReference type="Gene3D" id="1.10.533.10">
    <property type="entry name" value="Death Domain, Fas"/>
    <property type="match status" value="1"/>
</dbReference>
<dbReference type="Pfam" id="PF00531">
    <property type="entry name" value="Death"/>
    <property type="match status" value="1"/>
</dbReference>
<dbReference type="InterPro" id="IPR000488">
    <property type="entry name" value="Death_dom"/>
</dbReference>
<dbReference type="Proteomes" id="UP000007879">
    <property type="component" value="Unassembled WGS sequence"/>
</dbReference>
<accession>A0AAN0JWT2</accession>
<evidence type="ECO:0000259" key="1">
    <source>
        <dbReference type="PROSITE" id="PS50017"/>
    </source>
</evidence>
<dbReference type="InterPro" id="IPR011029">
    <property type="entry name" value="DEATH-like_dom_sf"/>
</dbReference>
<feature type="domain" description="Death" evidence="1">
    <location>
        <begin position="36"/>
        <end position="105"/>
    </location>
</feature>
<dbReference type="AlphaFoldDB" id="A0AAN0JWT2"/>
<proteinExistence type="predicted"/>
<reference evidence="3" key="1">
    <citation type="journal article" date="2010" name="Nature">
        <title>The Amphimedon queenslandica genome and the evolution of animal complexity.</title>
        <authorList>
            <person name="Srivastava M."/>
            <person name="Simakov O."/>
            <person name="Chapman J."/>
            <person name="Fahey B."/>
            <person name="Gauthier M.E."/>
            <person name="Mitros T."/>
            <person name="Richards G.S."/>
            <person name="Conaco C."/>
            <person name="Dacre M."/>
            <person name="Hellsten U."/>
            <person name="Larroux C."/>
            <person name="Putnam N.H."/>
            <person name="Stanke M."/>
            <person name="Adamska M."/>
            <person name="Darling A."/>
            <person name="Degnan S.M."/>
            <person name="Oakley T.H."/>
            <person name="Plachetzki D.C."/>
            <person name="Zhai Y."/>
            <person name="Adamski M."/>
            <person name="Calcino A."/>
            <person name="Cummins S.F."/>
            <person name="Goodstein D.M."/>
            <person name="Harris C."/>
            <person name="Jackson D.J."/>
            <person name="Leys S.P."/>
            <person name="Shu S."/>
            <person name="Woodcroft B.J."/>
            <person name="Vervoort M."/>
            <person name="Kosik K.S."/>
            <person name="Manning G."/>
            <person name="Degnan B.M."/>
            <person name="Rokhsar D.S."/>
        </authorList>
    </citation>
    <scope>NUCLEOTIDE SEQUENCE [LARGE SCALE GENOMIC DNA]</scope>
</reference>
<keyword evidence="3" id="KW-1185">Reference proteome</keyword>
<organism evidence="2 3">
    <name type="scientific">Amphimedon queenslandica</name>
    <name type="common">Sponge</name>
    <dbReference type="NCBI Taxonomy" id="400682"/>
    <lineage>
        <taxon>Eukaryota</taxon>
        <taxon>Metazoa</taxon>
        <taxon>Porifera</taxon>
        <taxon>Demospongiae</taxon>
        <taxon>Heteroscleromorpha</taxon>
        <taxon>Haplosclerida</taxon>
        <taxon>Niphatidae</taxon>
        <taxon>Amphimedon</taxon>
    </lineage>
</organism>
<evidence type="ECO:0000313" key="3">
    <source>
        <dbReference type="Proteomes" id="UP000007879"/>
    </source>
</evidence>
<dbReference type="SUPFAM" id="SSF47986">
    <property type="entry name" value="DEATH domain"/>
    <property type="match status" value="1"/>
</dbReference>
<evidence type="ECO:0000313" key="2">
    <source>
        <dbReference type="EnsemblMetazoa" id="XP_019861361.1"/>
    </source>
</evidence>
<dbReference type="PROSITE" id="PS50017">
    <property type="entry name" value="DEATH_DOMAIN"/>
    <property type="match status" value="1"/>
</dbReference>